<name>A0A4Z1KR97_9HELO</name>
<evidence type="ECO:0000313" key="5">
    <source>
        <dbReference type="EMBL" id="TGO86804.1"/>
    </source>
</evidence>
<organism evidence="5 6">
    <name type="scientific">Botrytis porri</name>
    <dbReference type="NCBI Taxonomy" id="87229"/>
    <lineage>
        <taxon>Eukaryota</taxon>
        <taxon>Fungi</taxon>
        <taxon>Dikarya</taxon>
        <taxon>Ascomycota</taxon>
        <taxon>Pezizomycotina</taxon>
        <taxon>Leotiomycetes</taxon>
        <taxon>Helotiales</taxon>
        <taxon>Sclerotiniaceae</taxon>
        <taxon>Botrytis</taxon>
    </lineage>
</organism>
<keyword evidence="2" id="KW-0378">Hydrolase</keyword>
<dbReference type="GO" id="GO:0016787">
    <property type="term" value="F:hydrolase activity"/>
    <property type="evidence" value="ECO:0007669"/>
    <property type="project" value="UniProtKB-KW"/>
</dbReference>
<dbReference type="EMBL" id="PQXO01000274">
    <property type="protein sequence ID" value="TGO86804.1"/>
    <property type="molecule type" value="Genomic_DNA"/>
</dbReference>
<evidence type="ECO:0000259" key="4">
    <source>
        <dbReference type="Pfam" id="PF00561"/>
    </source>
</evidence>
<dbReference type="InterPro" id="IPR051601">
    <property type="entry name" value="Serine_prot/Carboxylest_S33"/>
</dbReference>
<feature type="compositionally biased region" description="Basic and acidic residues" evidence="3">
    <location>
        <begin position="1"/>
        <end position="28"/>
    </location>
</feature>
<dbReference type="Gene3D" id="3.40.50.1820">
    <property type="entry name" value="alpha/beta hydrolase"/>
    <property type="match status" value="1"/>
</dbReference>
<dbReference type="AlphaFoldDB" id="A0A4Z1KR97"/>
<dbReference type="Pfam" id="PF00561">
    <property type="entry name" value="Abhydrolase_1"/>
    <property type="match status" value="1"/>
</dbReference>
<dbReference type="STRING" id="87229.A0A4Z1KR97"/>
<feature type="region of interest" description="Disordered" evidence="3">
    <location>
        <begin position="1"/>
        <end position="43"/>
    </location>
</feature>
<evidence type="ECO:0000256" key="2">
    <source>
        <dbReference type="ARBA" id="ARBA00022801"/>
    </source>
</evidence>
<proteinExistence type="inferred from homology"/>
<evidence type="ECO:0000313" key="6">
    <source>
        <dbReference type="Proteomes" id="UP000297280"/>
    </source>
</evidence>
<dbReference type="InterPro" id="IPR029058">
    <property type="entry name" value="AB_hydrolase_fold"/>
</dbReference>
<reference evidence="5 6" key="1">
    <citation type="submission" date="2017-12" db="EMBL/GenBank/DDBJ databases">
        <title>Comparative genomics of Botrytis spp.</title>
        <authorList>
            <person name="Valero-Jimenez C.A."/>
            <person name="Tapia P."/>
            <person name="Veloso J."/>
            <person name="Silva-Moreno E."/>
            <person name="Staats M."/>
            <person name="Valdes J.H."/>
            <person name="Van Kan J.A.L."/>
        </authorList>
    </citation>
    <scope>NUCLEOTIDE SEQUENCE [LARGE SCALE GENOMIC DNA]</scope>
    <source>
        <strain evidence="5 6">MUCL3349</strain>
    </source>
</reference>
<gene>
    <name evidence="5" type="ORF">BPOR_0275g00070</name>
</gene>
<feature type="domain" description="AB hydrolase-1" evidence="4">
    <location>
        <begin position="124"/>
        <end position="264"/>
    </location>
</feature>
<dbReference type="Proteomes" id="UP000297280">
    <property type="component" value="Unassembled WGS sequence"/>
</dbReference>
<evidence type="ECO:0000256" key="3">
    <source>
        <dbReference type="SAM" id="MobiDB-lite"/>
    </source>
</evidence>
<comment type="similarity">
    <text evidence="1">Belongs to the peptidase S33 family.</text>
</comment>
<sequence length="267" mass="30066">MKPGIHDDSFKEEERRMGDSLLRDEKGDTCQLESQHGEKPRITRSGQGLRNKWLIRLLLGLLVFWAYKLLPYGKDISYEDTVLSEDSWSWEAVPLDWLEPTNSSKVILAVLRKNATSKVDYKGPLFVNPGGPGGSGVGTVKDFWKAIHITVGANHDIVGFDPRGIGATTPSAYCWDGLREERIWSIQKLGLVDSHPGMIYDLYARQSVESKNCESNLGDLSRFLVTTSAARDMLEILNKLGYEKLRYWGLSYGTVIGDTFARSHVRR</sequence>
<protein>
    <recommendedName>
        <fullName evidence="4">AB hydrolase-1 domain-containing protein</fullName>
    </recommendedName>
</protein>
<keyword evidence="6" id="KW-1185">Reference proteome</keyword>
<accession>A0A4Z1KR97</accession>
<dbReference type="SUPFAM" id="SSF53474">
    <property type="entry name" value="alpha/beta-Hydrolases"/>
    <property type="match status" value="1"/>
</dbReference>
<dbReference type="PANTHER" id="PTHR43248">
    <property type="entry name" value="2-SUCCINYL-6-HYDROXY-2,4-CYCLOHEXADIENE-1-CARBOXYLATE SYNTHASE"/>
    <property type="match status" value="1"/>
</dbReference>
<dbReference type="PANTHER" id="PTHR43248:SF25">
    <property type="entry name" value="AB HYDROLASE-1 DOMAIN-CONTAINING PROTEIN-RELATED"/>
    <property type="match status" value="1"/>
</dbReference>
<dbReference type="InterPro" id="IPR000073">
    <property type="entry name" value="AB_hydrolase_1"/>
</dbReference>
<evidence type="ECO:0000256" key="1">
    <source>
        <dbReference type="ARBA" id="ARBA00010088"/>
    </source>
</evidence>
<comment type="caution">
    <text evidence="5">The sequence shown here is derived from an EMBL/GenBank/DDBJ whole genome shotgun (WGS) entry which is preliminary data.</text>
</comment>